<comment type="caution">
    <text evidence="1">The sequence shown here is derived from an EMBL/GenBank/DDBJ whole genome shotgun (WGS) entry which is preliminary data.</text>
</comment>
<gene>
    <name evidence="1" type="ORF">GCM10017621_06620</name>
</gene>
<dbReference type="Proteomes" id="UP001143486">
    <property type="component" value="Unassembled WGS sequence"/>
</dbReference>
<dbReference type="SUPFAM" id="SSF48371">
    <property type="entry name" value="ARM repeat"/>
    <property type="match status" value="1"/>
</dbReference>
<dbReference type="Gene3D" id="1.25.10.10">
    <property type="entry name" value="Leucine-rich Repeat Variant"/>
    <property type="match status" value="1"/>
</dbReference>
<keyword evidence="2" id="KW-1185">Reference proteome</keyword>
<dbReference type="InterPro" id="IPR016024">
    <property type="entry name" value="ARM-type_fold"/>
</dbReference>
<dbReference type="AlphaFoldDB" id="A0A9W6IKH0"/>
<reference evidence="1" key="1">
    <citation type="journal article" date="2014" name="Int. J. Syst. Evol. Microbiol.">
        <title>Complete genome sequence of Corynebacterium casei LMG S-19264T (=DSM 44701T), isolated from a smear-ripened cheese.</title>
        <authorList>
            <consortium name="US DOE Joint Genome Institute (JGI-PGF)"/>
            <person name="Walter F."/>
            <person name="Albersmeier A."/>
            <person name="Kalinowski J."/>
            <person name="Ruckert C."/>
        </authorList>
    </citation>
    <scope>NUCLEOTIDE SEQUENCE</scope>
    <source>
        <strain evidence="1">VKM B-1513</strain>
    </source>
</reference>
<dbReference type="InterPro" id="IPR011989">
    <property type="entry name" value="ARM-like"/>
</dbReference>
<dbReference type="EMBL" id="BSFE01000002">
    <property type="protein sequence ID" value="GLK51154.1"/>
    <property type="molecule type" value="Genomic_DNA"/>
</dbReference>
<sequence>MTTAHTQAALRGALDCFDGKAVSLLSEAAVRWSDAPDYLDSLIALCGDDAPMVQSGASWLLLDHARQGGRLTEARLAALGTRLGGLQDWSGVLHVLQLLEYQPVPPDAVAPFADLARQHLDHDRPFLRAWSVSALCRLAARHPDLLAEADAAHRAALDDPAASVRARARKCAVPSPSNP</sequence>
<organism evidence="1 2">
    <name type="scientific">Maricaulis virginensis</name>
    <dbReference type="NCBI Taxonomy" id="144022"/>
    <lineage>
        <taxon>Bacteria</taxon>
        <taxon>Pseudomonadati</taxon>
        <taxon>Pseudomonadota</taxon>
        <taxon>Alphaproteobacteria</taxon>
        <taxon>Maricaulales</taxon>
        <taxon>Maricaulaceae</taxon>
        <taxon>Maricaulis</taxon>
    </lineage>
</organism>
<protein>
    <submittedName>
        <fullName evidence="1">Uncharacterized protein</fullName>
    </submittedName>
</protein>
<name>A0A9W6IKH0_9PROT</name>
<evidence type="ECO:0000313" key="2">
    <source>
        <dbReference type="Proteomes" id="UP001143486"/>
    </source>
</evidence>
<accession>A0A9W6IKH0</accession>
<proteinExistence type="predicted"/>
<evidence type="ECO:0000313" key="1">
    <source>
        <dbReference type="EMBL" id="GLK51154.1"/>
    </source>
</evidence>
<reference evidence="1" key="2">
    <citation type="submission" date="2023-01" db="EMBL/GenBank/DDBJ databases">
        <authorList>
            <person name="Sun Q."/>
            <person name="Evtushenko L."/>
        </authorList>
    </citation>
    <scope>NUCLEOTIDE SEQUENCE</scope>
    <source>
        <strain evidence="1">VKM B-1513</strain>
    </source>
</reference>
<dbReference type="RefSeq" id="WP_271185548.1">
    <property type="nucleotide sequence ID" value="NZ_BSFE01000002.1"/>
</dbReference>